<dbReference type="InterPro" id="IPR004268">
    <property type="entry name" value="MurJ"/>
</dbReference>
<keyword evidence="2 10" id="KW-1003">Cell membrane</keyword>
<name>A0A4D6YBB6_9GAMM</name>
<dbReference type="NCBIfam" id="TIGR01695">
    <property type="entry name" value="murJ_mviN"/>
    <property type="match status" value="1"/>
</dbReference>
<keyword evidence="13" id="KW-1185">Reference proteome</keyword>
<keyword evidence="10 11" id="KW-0813">Transport</keyword>
<evidence type="ECO:0000256" key="3">
    <source>
        <dbReference type="ARBA" id="ARBA00022692"/>
    </source>
</evidence>
<sequence>MNLLKSFISIGLITFFSRTLSFLRDFIIAYTFGVSVSTDAFFVAFKIPNLLKRIFAEGAFLQIIIPIIIQYKKKSNNIAKKFFSSILGFMILMLFFLTVLGIYFSPYIIFFIVPGFFKKKILFELTIKLLKITFPYIFFISLSSLTTAILNIWNYFLIPVFSPILLNSSMIVFSLFFTKFFHTPILSLAWSVIFGGILQFTYQFLFLKKINMLVYPQINLKLLKISNLLKKMGIGILGVSANHISLLINSVLSSLFISGSVSWMYYADRLIEFPVGILGIPLGTILLSSLTKSIVYKKKDQFSKLIDWALRISFMIGLPSSIILYYLSNPLIIILFQYGKFTRFDTLMTERSLIGYSFGLLGLILVKILSPAFYARKDVKTPMIISFVTILFTQIINIVFLFMKLGNLGLSLSISFSAWLNCILLYWFLNKRKLFNLQPGWLNFIFKIIISSLMMFFVLMILFNIIPNWNNKLFFYKIITLIIIFLFSWIVYFIMLFILGIRLRQFYFIFK</sequence>
<dbReference type="CDD" id="cd13123">
    <property type="entry name" value="MATE_MurJ_like"/>
    <property type="match status" value="1"/>
</dbReference>
<evidence type="ECO:0000256" key="11">
    <source>
        <dbReference type="PIRNR" id="PIRNR002869"/>
    </source>
</evidence>
<dbReference type="OrthoDB" id="9816572at2"/>
<comment type="function">
    <text evidence="8 10 11">Involved in peptidoglycan biosynthesis. Transports lipid-linked peptidoglycan precursors from the inner to the outer leaflet of the cytoplasmic membrane.</text>
</comment>
<dbReference type="GO" id="GO:0008360">
    <property type="term" value="P:regulation of cell shape"/>
    <property type="evidence" value="ECO:0007669"/>
    <property type="project" value="UniProtKB-UniRule"/>
</dbReference>
<dbReference type="HAMAP" id="MF_02078">
    <property type="entry name" value="MurJ_MviN"/>
    <property type="match status" value="1"/>
</dbReference>
<evidence type="ECO:0000256" key="4">
    <source>
        <dbReference type="ARBA" id="ARBA00022960"/>
    </source>
</evidence>
<feature type="transmembrane region" description="Helical" evidence="10">
    <location>
        <begin position="83"/>
        <end position="113"/>
    </location>
</feature>
<evidence type="ECO:0000256" key="8">
    <source>
        <dbReference type="ARBA" id="ARBA00060041"/>
    </source>
</evidence>
<evidence type="ECO:0000256" key="1">
    <source>
        <dbReference type="ARBA" id="ARBA00004651"/>
    </source>
</evidence>
<keyword evidence="4 10" id="KW-0133">Cell shape</keyword>
<feature type="transmembrane region" description="Helical" evidence="10">
    <location>
        <begin position="441"/>
        <end position="466"/>
    </location>
</feature>
<keyword evidence="3 10" id="KW-0812">Transmembrane</keyword>
<comment type="subcellular location">
    <subcellularLocation>
        <location evidence="10">Cell inner membrane</location>
        <topology evidence="10">Multi-pass membrane protein</topology>
    </subcellularLocation>
    <subcellularLocation>
        <location evidence="1">Cell membrane</location>
        <topology evidence="1">Multi-pass membrane protein</topology>
    </subcellularLocation>
</comment>
<comment type="pathway">
    <text evidence="10">Cell wall biogenesis; peptidoglycan biosynthesis.</text>
</comment>
<keyword evidence="10" id="KW-0997">Cell inner membrane</keyword>
<dbReference type="PRINTS" id="PR01806">
    <property type="entry name" value="VIRFACTRMVIN"/>
</dbReference>
<dbReference type="GO" id="GO:0071555">
    <property type="term" value="P:cell wall organization"/>
    <property type="evidence" value="ECO:0007669"/>
    <property type="project" value="UniProtKB-UniRule"/>
</dbReference>
<feature type="transmembrane region" description="Helical" evidence="10">
    <location>
        <begin position="277"/>
        <end position="296"/>
    </location>
</feature>
<evidence type="ECO:0000313" key="13">
    <source>
        <dbReference type="Proteomes" id="UP000298603"/>
    </source>
</evidence>
<dbReference type="Pfam" id="PF03023">
    <property type="entry name" value="MurJ"/>
    <property type="match status" value="1"/>
</dbReference>
<accession>A0A4D6YBB6</accession>
<keyword evidence="7 10" id="KW-0472">Membrane</keyword>
<dbReference type="GO" id="GO:0005886">
    <property type="term" value="C:plasma membrane"/>
    <property type="evidence" value="ECO:0007669"/>
    <property type="project" value="UniProtKB-SubCell"/>
</dbReference>
<dbReference type="GO" id="GO:0034204">
    <property type="term" value="P:lipid translocation"/>
    <property type="evidence" value="ECO:0007669"/>
    <property type="project" value="TreeGrafter"/>
</dbReference>
<dbReference type="UniPathway" id="UPA00219"/>
<dbReference type="GO" id="GO:0015648">
    <property type="term" value="F:lipid-linked peptidoglycan transporter activity"/>
    <property type="evidence" value="ECO:0007669"/>
    <property type="project" value="UniProtKB-UniRule"/>
</dbReference>
<feature type="transmembrane region" description="Helical" evidence="10">
    <location>
        <begin position="353"/>
        <end position="375"/>
    </location>
</feature>
<evidence type="ECO:0000313" key="12">
    <source>
        <dbReference type="EMBL" id="QCI27227.1"/>
    </source>
</evidence>
<evidence type="ECO:0000256" key="7">
    <source>
        <dbReference type="ARBA" id="ARBA00023136"/>
    </source>
</evidence>
<evidence type="ECO:0000256" key="5">
    <source>
        <dbReference type="ARBA" id="ARBA00022984"/>
    </source>
</evidence>
<dbReference type="PIRSF" id="PIRSF002869">
    <property type="entry name" value="MviN"/>
    <property type="match status" value="1"/>
</dbReference>
<feature type="transmembrane region" description="Helical" evidence="10">
    <location>
        <begin position="308"/>
        <end position="327"/>
    </location>
</feature>
<comment type="similarity">
    <text evidence="9 10 11">Belongs to the MurJ/MviN family.</text>
</comment>
<feature type="transmembrane region" description="Helical" evidence="10">
    <location>
        <begin position="27"/>
        <end position="48"/>
    </location>
</feature>
<dbReference type="PANTHER" id="PTHR47019">
    <property type="entry name" value="LIPID II FLIPPASE MURJ"/>
    <property type="match status" value="1"/>
</dbReference>
<feature type="transmembrane region" description="Helical" evidence="10">
    <location>
        <begin position="478"/>
        <end position="501"/>
    </location>
</feature>
<organism evidence="12 13">
    <name type="scientific">Buchnera aphidicola</name>
    <name type="common">Therioaphis trifolii</name>
    <dbReference type="NCBI Taxonomy" id="1241884"/>
    <lineage>
        <taxon>Bacteria</taxon>
        <taxon>Pseudomonadati</taxon>
        <taxon>Pseudomonadota</taxon>
        <taxon>Gammaproteobacteria</taxon>
        <taxon>Enterobacterales</taxon>
        <taxon>Erwiniaceae</taxon>
        <taxon>Buchnera</taxon>
    </lineage>
</organism>
<dbReference type="EMBL" id="CP032996">
    <property type="protein sequence ID" value="QCI27227.1"/>
    <property type="molecule type" value="Genomic_DNA"/>
</dbReference>
<keyword evidence="10 11" id="KW-0961">Cell wall biogenesis/degradation</keyword>
<proteinExistence type="inferred from homology"/>
<evidence type="ECO:0000256" key="9">
    <source>
        <dbReference type="ARBA" id="ARBA00061532"/>
    </source>
</evidence>
<dbReference type="AlphaFoldDB" id="A0A4D6YBB6"/>
<feature type="transmembrane region" description="Helical" evidence="10">
    <location>
        <begin position="164"/>
        <end position="182"/>
    </location>
</feature>
<keyword evidence="6 10" id="KW-1133">Transmembrane helix</keyword>
<feature type="transmembrane region" description="Helical" evidence="10">
    <location>
        <begin position="188"/>
        <end position="207"/>
    </location>
</feature>
<feature type="transmembrane region" description="Helical" evidence="10">
    <location>
        <begin position="228"/>
        <end position="257"/>
    </location>
</feature>
<keyword evidence="5 10" id="KW-0573">Peptidoglycan synthesis</keyword>
<gene>
    <name evidence="10 12" type="primary">murJ</name>
    <name evidence="12" type="ORF">D9V81_01190</name>
</gene>
<evidence type="ECO:0000256" key="10">
    <source>
        <dbReference type="HAMAP-Rule" id="MF_02078"/>
    </source>
</evidence>
<protein>
    <recommendedName>
        <fullName evidence="10">Probable lipid II flippase MurJ</fullName>
    </recommendedName>
</protein>
<dbReference type="PANTHER" id="PTHR47019:SF1">
    <property type="entry name" value="LIPID II FLIPPASE MURJ"/>
    <property type="match status" value="1"/>
</dbReference>
<feature type="transmembrane region" description="Helical" evidence="10">
    <location>
        <begin position="408"/>
        <end position="429"/>
    </location>
</feature>
<evidence type="ECO:0000256" key="6">
    <source>
        <dbReference type="ARBA" id="ARBA00022989"/>
    </source>
</evidence>
<dbReference type="GO" id="GO:0009252">
    <property type="term" value="P:peptidoglycan biosynthetic process"/>
    <property type="evidence" value="ECO:0007669"/>
    <property type="project" value="UniProtKB-UniRule"/>
</dbReference>
<dbReference type="Proteomes" id="UP000298603">
    <property type="component" value="Chromosome"/>
</dbReference>
<evidence type="ECO:0000256" key="2">
    <source>
        <dbReference type="ARBA" id="ARBA00022475"/>
    </source>
</evidence>
<feature type="transmembrane region" description="Helical" evidence="10">
    <location>
        <begin position="382"/>
        <end position="402"/>
    </location>
</feature>
<dbReference type="InterPro" id="IPR051050">
    <property type="entry name" value="Lipid_II_flippase_MurJ/MviN"/>
</dbReference>
<dbReference type="RefSeq" id="WP_158349492.1">
    <property type="nucleotide sequence ID" value="NZ_CP032996.1"/>
</dbReference>
<feature type="transmembrane region" description="Helical" evidence="10">
    <location>
        <begin position="133"/>
        <end position="157"/>
    </location>
</feature>
<reference evidence="12 13" key="1">
    <citation type="submission" date="2018-10" db="EMBL/GenBank/DDBJ databases">
        <title>Comparative functional genomics of the obligate endosymbiont Buchnera aphidicola.</title>
        <authorList>
            <person name="Chong R.A."/>
        </authorList>
    </citation>
    <scope>NUCLEOTIDE SEQUENCE [LARGE SCALE GENOMIC DNA]</scope>
    <source>
        <strain evidence="12 13">Tma</strain>
    </source>
</reference>